<feature type="compositionally biased region" description="Basic and acidic residues" evidence="1">
    <location>
        <begin position="59"/>
        <end position="69"/>
    </location>
</feature>
<dbReference type="AlphaFoldDB" id="A0A7U3ZPC4"/>
<proteinExistence type="predicted"/>
<evidence type="ECO:0000313" key="3">
    <source>
        <dbReference type="Proteomes" id="UP000000493"/>
    </source>
</evidence>
<dbReference type="PROSITE" id="PS51257">
    <property type="entry name" value="PROKAR_LIPOPROTEIN"/>
    <property type="match status" value="1"/>
</dbReference>
<organism evidence="2 3">
    <name type="scientific">Runella slithyformis (strain ATCC 29530 / DSM 19594 / LMG 11500 / NCIMB 11436 / LSU 4)</name>
    <dbReference type="NCBI Taxonomy" id="761193"/>
    <lineage>
        <taxon>Bacteria</taxon>
        <taxon>Pseudomonadati</taxon>
        <taxon>Bacteroidota</taxon>
        <taxon>Cytophagia</taxon>
        <taxon>Cytophagales</taxon>
        <taxon>Spirosomataceae</taxon>
        <taxon>Runella</taxon>
    </lineage>
</organism>
<feature type="region of interest" description="Disordered" evidence="1">
    <location>
        <begin position="40"/>
        <end position="75"/>
    </location>
</feature>
<dbReference type="EMBL" id="CP002859">
    <property type="protein sequence ID" value="AEI50902.1"/>
    <property type="molecule type" value="Genomic_DNA"/>
</dbReference>
<evidence type="ECO:0000313" key="2">
    <source>
        <dbReference type="EMBL" id="AEI50902.1"/>
    </source>
</evidence>
<name>A0A7U3ZPC4_RUNSL</name>
<dbReference type="KEGG" id="rsi:Runsl_4582"/>
<evidence type="ECO:0000256" key="1">
    <source>
        <dbReference type="SAM" id="MobiDB-lite"/>
    </source>
</evidence>
<reference evidence="3" key="1">
    <citation type="submission" date="2011-06" db="EMBL/GenBank/DDBJ databases">
        <title>The complete genome of chromosome of Runella slithyformis DSM 19594.</title>
        <authorList>
            <consortium name="US DOE Joint Genome Institute (JGI-PGF)"/>
            <person name="Lucas S."/>
            <person name="Han J."/>
            <person name="Lapidus A."/>
            <person name="Bruce D."/>
            <person name="Goodwin L."/>
            <person name="Pitluck S."/>
            <person name="Peters L."/>
            <person name="Kyrpides N."/>
            <person name="Mavromatis K."/>
            <person name="Ivanova N."/>
            <person name="Ovchinnikova G."/>
            <person name="Zhang X."/>
            <person name="Misra M."/>
            <person name="Detter J.C."/>
            <person name="Tapia R."/>
            <person name="Han C."/>
            <person name="Land M."/>
            <person name="Hauser L."/>
            <person name="Markowitz V."/>
            <person name="Cheng J.-F."/>
            <person name="Hugenholtz P."/>
            <person name="Woyke T."/>
            <person name="Wu D."/>
            <person name="Tindall B."/>
            <person name="Faehrich R."/>
            <person name="Brambilla E."/>
            <person name="Klenk H.-P."/>
            <person name="Eisen J.A."/>
        </authorList>
    </citation>
    <scope>NUCLEOTIDE SEQUENCE [LARGE SCALE GENOMIC DNA]</scope>
    <source>
        <strain evidence="3">ATCC 29530 / DSM 19594 / LMG 11500 / NCIMB 11436 / LSU 4</strain>
    </source>
</reference>
<sequence length="75" mass="8603">MLKKLPILWVLICVGVGGCWYRQCPIKGCKVRHEHSHGGQIVRGRGTFPKPHVFGKPRTAAEKREQANEKRRKRS</sequence>
<accession>A0A7U3ZPC4</accession>
<keyword evidence="3" id="KW-1185">Reference proteome</keyword>
<dbReference type="Proteomes" id="UP000000493">
    <property type="component" value="Chromosome"/>
</dbReference>
<reference evidence="2 3" key="2">
    <citation type="journal article" date="2012" name="Stand. Genomic Sci.">
        <title>Complete genome sequence of the aquatic bacterium Runella slithyformis type strain (LSU 4(T)).</title>
        <authorList>
            <person name="Copeland A."/>
            <person name="Zhang X."/>
            <person name="Misra M."/>
            <person name="Lapidus A."/>
            <person name="Nolan M."/>
            <person name="Lucas S."/>
            <person name="Deshpande S."/>
            <person name="Cheng J.F."/>
            <person name="Tapia R."/>
            <person name="Goodwin L.A."/>
            <person name="Pitluck S."/>
            <person name="Liolios K."/>
            <person name="Pagani I."/>
            <person name="Ivanova N."/>
            <person name="Mikhailova N."/>
            <person name="Pati A."/>
            <person name="Chen A."/>
            <person name="Palaniappan K."/>
            <person name="Land M."/>
            <person name="Hauser L."/>
            <person name="Pan C."/>
            <person name="Jeffries C.D."/>
            <person name="Detter J.C."/>
            <person name="Brambilla E.M."/>
            <person name="Rohde M."/>
            <person name="Djao O.D."/>
            <person name="Goker M."/>
            <person name="Sikorski J."/>
            <person name="Tindall B.J."/>
            <person name="Woyke T."/>
            <person name="Bristow J."/>
            <person name="Eisen J.A."/>
            <person name="Markowitz V."/>
            <person name="Hugenholtz P."/>
            <person name="Kyrpides N.C."/>
            <person name="Klenk H.P."/>
            <person name="Mavromatis K."/>
        </authorList>
    </citation>
    <scope>NUCLEOTIDE SEQUENCE [LARGE SCALE GENOMIC DNA]</scope>
    <source>
        <strain evidence="3">ATCC 29530 / DSM 19594 / LMG 11500 / NCIMB 11436 / LSU 4</strain>
    </source>
</reference>
<protein>
    <submittedName>
        <fullName evidence="2">Uncharacterized protein</fullName>
    </submittedName>
</protein>
<gene>
    <name evidence="2" type="ordered locus">Runsl_4582</name>
</gene>